<keyword evidence="4" id="KW-1185">Reference proteome</keyword>
<dbReference type="eggNOG" id="COG1293">
    <property type="taxonomic scope" value="Bacteria"/>
</dbReference>
<dbReference type="PANTHER" id="PTHR15239">
    <property type="entry name" value="NUCLEAR EXPORT MEDIATOR FACTOR NEMF"/>
    <property type="match status" value="1"/>
</dbReference>
<dbReference type="PATRIC" id="fig|1279009.4.peg.1711"/>
<dbReference type="GO" id="GO:0000049">
    <property type="term" value="F:tRNA binding"/>
    <property type="evidence" value="ECO:0007669"/>
    <property type="project" value="TreeGrafter"/>
</dbReference>
<name>M7NXV8_9BACT</name>
<organism evidence="3 4">
    <name type="scientific">Cesiribacter andamanensis AMV16</name>
    <dbReference type="NCBI Taxonomy" id="1279009"/>
    <lineage>
        <taxon>Bacteria</taxon>
        <taxon>Pseudomonadati</taxon>
        <taxon>Bacteroidota</taxon>
        <taxon>Cytophagia</taxon>
        <taxon>Cytophagales</taxon>
        <taxon>Cesiribacteraceae</taxon>
        <taxon>Cesiribacter</taxon>
    </lineage>
</organism>
<dbReference type="Gene3D" id="2.30.310.10">
    <property type="entry name" value="ibrinogen binding protein from staphylococcus aureus domain"/>
    <property type="match status" value="1"/>
</dbReference>
<dbReference type="Pfam" id="PF05833">
    <property type="entry name" value="NFACT_N"/>
    <property type="match status" value="1"/>
</dbReference>
<dbReference type="RefSeq" id="WP_009195084.1">
    <property type="nucleotide sequence ID" value="NZ_AODQ01000032.1"/>
</dbReference>
<evidence type="ECO:0000259" key="2">
    <source>
        <dbReference type="Pfam" id="PF05670"/>
    </source>
</evidence>
<evidence type="ECO:0000313" key="4">
    <source>
        <dbReference type="Proteomes" id="UP000011910"/>
    </source>
</evidence>
<dbReference type="GO" id="GO:0043023">
    <property type="term" value="F:ribosomal large subunit binding"/>
    <property type="evidence" value="ECO:0007669"/>
    <property type="project" value="TreeGrafter"/>
</dbReference>
<evidence type="ECO:0000313" key="3">
    <source>
        <dbReference type="EMBL" id="EMR03209.1"/>
    </source>
</evidence>
<evidence type="ECO:0000256" key="1">
    <source>
        <dbReference type="SAM" id="Coils"/>
    </source>
</evidence>
<dbReference type="InterPro" id="IPR051608">
    <property type="entry name" value="RQC_Subunit_NEMF"/>
</dbReference>
<comment type="caution">
    <text evidence="3">The sequence shown here is derived from an EMBL/GenBank/DDBJ whole genome shotgun (WGS) entry which is preliminary data.</text>
</comment>
<dbReference type="EMBL" id="AODQ01000032">
    <property type="protein sequence ID" value="EMR03209.1"/>
    <property type="molecule type" value="Genomic_DNA"/>
</dbReference>
<dbReference type="STRING" id="1279009.ADICEAN_01687"/>
<proteinExistence type="predicted"/>
<dbReference type="Pfam" id="PF05670">
    <property type="entry name" value="NFACT-R_1"/>
    <property type="match status" value="1"/>
</dbReference>
<keyword evidence="1" id="KW-0175">Coiled coil</keyword>
<dbReference type="AlphaFoldDB" id="M7NXV8"/>
<protein>
    <recommendedName>
        <fullName evidence="2">NFACT RNA-binding domain-containing protein</fullName>
    </recommendedName>
</protein>
<feature type="coiled-coil region" evidence="1">
    <location>
        <begin position="335"/>
        <end position="376"/>
    </location>
</feature>
<feature type="domain" description="NFACT RNA-binding" evidence="2">
    <location>
        <begin position="405"/>
        <end position="496"/>
    </location>
</feature>
<dbReference type="PANTHER" id="PTHR15239:SF6">
    <property type="entry name" value="RIBOSOME QUALITY CONTROL COMPLEX SUBUNIT NEMF"/>
    <property type="match status" value="1"/>
</dbReference>
<dbReference type="InterPro" id="IPR008532">
    <property type="entry name" value="NFACT_RNA-bd"/>
</dbReference>
<dbReference type="GO" id="GO:0072344">
    <property type="term" value="P:rescue of stalled ribosome"/>
    <property type="evidence" value="ECO:0007669"/>
    <property type="project" value="TreeGrafter"/>
</dbReference>
<reference evidence="3 4" key="1">
    <citation type="journal article" date="2013" name="Genome Announc.">
        <title>Draft Genome Sequence of Cesiribacter andamanensis Strain AMV16T, Isolated from a Soil Sample from a Mud Volcano in the Andaman Islands, India.</title>
        <authorList>
            <person name="Shivaji S."/>
            <person name="Ara S."/>
            <person name="Begum Z."/>
            <person name="Srinivas T.N."/>
            <person name="Singh A."/>
            <person name="Kumar Pinnaka A."/>
        </authorList>
    </citation>
    <scope>NUCLEOTIDE SEQUENCE [LARGE SCALE GENOMIC DNA]</scope>
    <source>
        <strain evidence="3 4">AMV16</strain>
    </source>
</reference>
<sequence length="517" mass="59695">MQNNYYFLRQLSRQLEDLLKGSRLQECYSQSKGELSFSFLQPDGSLHYLKAVLLPDFSCLYLPKSQERARRNSVDLFGELLERTLTGVEQYRNDRSFSLQFDGGYGLLFKMHGNRANVLLHHQQEALRLFKSKLAKDWALSPDALHRKLTFTYEAFLSAGENPAKVVPTLGQEAMAHLLAGGWEGLGSETKWERLQTLVQQLENPQTYYVCLQQGKPHLLLFEWGETLFSSPDPLAALNYFYRSYTYDWALQREKSSLLQQLDRRIRNTESYLYKTLEKLEELQTSASHRHLGDLLMANLHAIPAGTEKAEVLDFYTGQPVTIKLKRELSPQKNAEQFYRKAKNQQLELNHLQDNIAAKEERLTALQTLRQQVSTEEDLKQLRRLRKEQLPEEENQPALPYRLFEVQQHQILVGKGAAQNDELLRYHSRKDDLWLHAKDVSGSHVIIRRQPGKPVPAPVKQKAAQLAAWYSKRKSDSLCPVICTPRKWVRKVKGAPAGAVLVDKEEEVLLVEPRSWE</sequence>
<accession>M7NXV8</accession>
<dbReference type="Proteomes" id="UP000011910">
    <property type="component" value="Unassembled WGS sequence"/>
</dbReference>
<dbReference type="OrthoDB" id="9766163at2"/>
<gene>
    <name evidence="3" type="ORF">ADICEAN_01687</name>
</gene>
<dbReference type="GO" id="GO:1990112">
    <property type="term" value="C:RQC complex"/>
    <property type="evidence" value="ECO:0007669"/>
    <property type="project" value="TreeGrafter"/>
</dbReference>